<evidence type="ECO:0000313" key="1">
    <source>
        <dbReference type="EMBL" id="PIP24070.1"/>
    </source>
</evidence>
<organism evidence="1 2">
    <name type="scientific">Candidatus Nealsonbacteria bacterium CG23_combo_of_CG06-09_8_20_14_all_37_18</name>
    <dbReference type="NCBI Taxonomy" id="1974720"/>
    <lineage>
        <taxon>Bacteria</taxon>
        <taxon>Candidatus Nealsoniibacteriota</taxon>
    </lineage>
</organism>
<name>A0A2G9YXV5_9BACT</name>
<proteinExistence type="predicted"/>
<dbReference type="AlphaFoldDB" id="A0A2G9YXV5"/>
<gene>
    <name evidence="1" type="ORF">COX35_02805</name>
</gene>
<dbReference type="EMBL" id="PCRQ01000079">
    <property type="protein sequence ID" value="PIP24070.1"/>
    <property type="molecule type" value="Genomic_DNA"/>
</dbReference>
<sequence>MRELLASKPSKNRTWGGGIMDEEKELIEIMKKIVEPLNVETFLKLKGYKLTNKSLCNSAGVWENKNEQLAIVFYETQEEQKHGA</sequence>
<comment type="caution">
    <text evidence="1">The sequence shown here is derived from an EMBL/GenBank/DDBJ whole genome shotgun (WGS) entry which is preliminary data.</text>
</comment>
<protein>
    <submittedName>
        <fullName evidence="1">Uncharacterized protein</fullName>
    </submittedName>
</protein>
<dbReference type="Proteomes" id="UP000229952">
    <property type="component" value="Unassembled WGS sequence"/>
</dbReference>
<evidence type="ECO:0000313" key="2">
    <source>
        <dbReference type="Proteomes" id="UP000229952"/>
    </source>
</evidence>
<accession>A0A2G9YXV5</accession>
<reference evidence="1 2" key="1">
    <citation type="submission" date="2017-09" db="EMBL/GenBank/DDBJ databases">
        <title>Depth-based differentiation of microbial function through sediment-hosted aquifers and enrichment of novel symbionts in the deep terrestrial subsurface.</title>
        <authorList>
            <person name="Probst A.J."/>
            <person name="Ladd B."/>
            <person name="Jarett J.K."/>
            <person name="Geller-Mcgrath D.E."/>
            <person name="Sieber C.M."/>
            <person name="Emerson J.B."/>
            <person name="Anantharaman K."/>
            <person name="Thomas B.C."/>
            <person name="Malmstrom R."/>
            <person name="Stieglmeier M."/>
            <person name="Klingl A."/>
            <person name="Woyke T."/>
            <person name="Ryan C.M."/>
            <person name="Banfield J.F."/>
        </authorList>
    </citation>
    <scope>NUCLEOTIDE SEQUENCE [LARGE SCALE GENOMIC DNA]</scope>
    <source>
        <strain evidence="1">CG23_combo_of_CG06-09_8_20_14_all_37_18</strain>
    </source>
</reference>